<evidence type="ECO:0000313" key="2">
    <source>
        <dbReference type="EMBL" id="CQR50007.1"/>
    </source>
</evidence>
<evidence type="ECO:0000259" key="1">
    <source>
        <dbReference type="Pfam" id="PF17648"/>
    </source>
</evidence>
<dbReference type="Proteomes" id="UP000198902">
    <property type="component" value="Unassembled WGS sequence"/>
</dbReference>
<evidence type="ECO:0000313" key="3">
    <source>
        <dbReference type="Proteomes" id="UP000198902"/>
    </source>
</evidence>
<feature type="domain" description="Luciferase" evidence="1">
    <location>
        <begin position="34"/>
        <end position="96"/>
    </location>
</feature>
<dbReference type="EMBL" id="CSTE01000002">
    <property type="protein sequence ID" value="CQR50007.1"/>
    <property type="molecule type" value="Genomic_DNA"/>
</dbReference>
<reference evidence="3" key="1">
    <citation type="submission" date="2015-03" db="EMBL/GenBank/DDBJ databases">
        <authorList>
            <person name="Urmite Genomes"/>
        </authorList>
    </citation>
    <scope>NUCLEOTIDE SEQUENCE [LARGE SCALE GENOMIC DNA]</scope>
    <source>
        <strain evidence="3">Arc-Hr</strain>
    </source>
</reference>
<gene>
    <name evidence="2" type="ORF">BN996_01483</name>
</gene>
<accession>A0A0D6JQ14</accession>
<organism evidence="2 3">
    <name type="scientific">Haloferax massiliensis</name>
    <dbReference type="NCBI Taxonomy" id="1476858"/>
    <lineage>
        <taxon>Archaea</taxon>
        <taxon>Methanobacteriati</taxon>
        <taxon>Methanobacteriota</taxon>
        <taxon>Stenosarchaea group</taxon>
        <taxon>Halobacteria</taxon>
        <taxon>Halobacteriales</taxon>
        <taxon>Haloferacaceae</taxon>
        <taxon>Haloferax</taxon>
    </lineage>
</organism>
<dbReference type="InterPro" id="IPR040841">
    <property type="entry name" value="Luciferase_dom"/>
</dbReference>
<name>A0A0D6JQ14_9EURY</name>
<dbReference type="AlphaFoldDB" id="A0A0D6JQ14"/>
<dbReference type="OrthoDB" id="259286at2157"/>
<proteinExistence type="predicted"/>
<sequence length="148" mass="16638">MTASIDRIIARVSRWPGVETAPHRFGGTEFVVAGREIGHVHDAGVVDLALTRRVRDVLLTDGLADPHHVLPDSAWVTYRVRSDADVPDAMRLLRLAYLWRLLALRRRGVDLDPATDPDTDLRRLGLPADLDALVRETFRDSLDRWATV</sequence>
<keyword evidence="3" id="KW-1185">Reference proteome</keyword>
<dbReference type="Pfam" id="PF17648">
    <property type="entry name" value="Luciferase"/>
    <property type="match status" value="1"/>
</dbReference>
<protein>
    <recommendedName>
        <fullName evidence="1">Luciferase domain-containing protein</fullName>
    </recommendedName>
</protein>
<dbReference type="RefSeq" id="WP_089777893.1">
    <property type="nucleotide sequence ID" value="NZ_CABLRR010000002.1"/>
</dbReference>